<reference evidence="1" key="1">
    <citation type="submission" date="2023-07" db="EMBL/GenBank/DDBJ databases">
        <title>Sequencing the genomes of 1000 actinobacteria strains.</title>
        <authorList>
            <person name="Klenk H.-P."/>
        </authorList>
    </citation>
    <scope>NUCLEOTIDE SEQUENCE</scope>
    <source>
        <strain evidence="1">DSM 45977</strain>
    </source>
</reference>
<dbReference type="EMBL" id="JAVDXW010000001">
    <property type="protein sequence ID" value="MDR7299971.1"/>
    <property type="molecule type" value="Genomic_DNA"/>
</dbReference>
<organism evidence="1 2">
    <name type="scientific">Haloactinomyces albus</name>
    <dbReference type="NCBI Taxonomy" id="1352928"/>
    <lineage>
        <taxon>Bacteria</taxon>
        <taxon>Bacillati</taxon>
        <taxon>Actinomycetota</taxon>
        <taxon>Actinomycetes</taxon>
        <taxon>Actinopolysporales</taxon>
        <taxon>Actinopolysporaceae</taxon>
        <taxon>Haloactinomyces</taxon>
    </lineage>
</organism>
<protein>
    <submittedName>
        <fullName evidence="1">Uncharacterized protein</fullName>
    </submittedName>
</protein>
<name>A0AAE3ZAE7_9ACTN</name>
<evidence type="ECO:0000313" key="2">
    <source>
        <dbReference type="Proteomes" id="UP001180845"/>
    </source>
</evidence>
<accession>A0AAE3ZAE7</accession>
<evidence type="ECO:0000313" key="1">
    <source>
        <dbReference type="EMBL" id="MDR7299971.1"/>
    </source>
</evidence>
<dbReference type="Proteomes" id="UP001180845">
    <property type="component" value="Unassembled WGS sequence"/>
</dbReference>
<keyword evidence="2" id="KW-1185">Reference proteome</keyword>
<dbReference type="RefSeq" id="WP_310267943.1">
    <property type="nucleotide sequence ID" value="NZ_JAVDXW010000001.1"/>
</dbReference>
<sequence>MTGLRSWSMVAHDAGALTQAIENLEASWRTVPAGQQQGSARDALLTVTEVGTKLAQLLDALAAQYENPGVPEQQLAHLALDQAAAAAEDLGVCSRMAAQALQSGQ</sequence>
<comment type="caution">
    <text evidence="1">The sequence shown here is derived from an EMBL/GenBank/DDBJ whole genome shotgun (WGS) entry which is preliminary data.</text>
</comment>
<dbReference type="AlphaFoldDB" id="A0AAE3ZAE7"/>
<proteinExistence type="predicted"/>
<gene>
    <name evidence="1" type="ORF">JOF55_000152</name>
</gene>